<dbReference type="InterPro" id="IPR036890">
    <property type="entry name" value="HATPase_C_sf"/>
</dbReference>
<dbReference type="AlphaFoldDB" id="A0A5C6AIL4"/>
<dbReference type="SMART" id="SM00091">
    <property type="entry name" value="PAS"/>
    <property type="match status" value="1"/>
</dbReference>
<dbReference type="PANTHER" id="PTHR43711">
    <property type="entry name" value="TWO-COMPONENT HISTIDINE KINASE"/>
    <property type="match status" value="1"/>
</dbReference>
<keyword evidence="3" id="KW-0597">Phosphoprotein</keyword>
<evidence type="ECO:0000256" key="7">
    <source>
        <dbReference type="ARBA" id="ARBA00023136"/>
    </source>
</evidence>
<dbReference type="InterPro" id="IPR035965">
    <property type="entry name" value="PAS-like_dom_sf"/>
</dbReference>
<dbReference type="InterPro" id="IPR000014">
    <property type="entry name" value="PAS"/>
</dbReference>
<name>A0A5C6AIL4_9BACT</name>
<dbReference type="FunFam" id="3.30.565.10:FF:000006">
    <property type="entry name" value="Sensor histidine kinase WalK"/>
    <property type="match status" value="1"/>
</dbReference>
<dbReference type="OrthoDB" id="9813151at2"/>
<comment type="caution">
    <text evidence="10">The sequence shown here is derived from an EMBL/GenBank/DDBJ whole genome shotgun (WGS) entry which is preliminary data.</text>
</comment>
<dbReference type="NCBIfam" id="TIGR00229">
    <property type="entry name" value="sensory_box"/>
    <property type="match status" value="1"/>
</dbReference>
<evidence type="ECO:0000256" key="1">
    <source>
        <dbReference type="ARBA" id="ARBA00000085"/>
    </source>
</evidence>
<comment type="catalytic activity">
    <reaction evidence="1">
        <text>ATP + protein L-histidine = ADP + protein N-phospho-L-histidine.</text>
        <dbReference type="EC" id="2.7.13.3"/>
    </reaction>
</comment>
<dbReference type="SMART" id="SM00387">
    <property type="entry name" value="HATPase_c"/>
    <property type="match status" value="1"/>
</dbReference>
<dbReference type="InterPro" id="IPR004358">
    <property type="entry name" value="Sig_transdc_His_kin-like_C"/>
</dbReference>
<evidence type="ECO:0000256" key="4">
    <source>
        <dbReference type="ARBA" id="ARBA00022679"/>
    </source>
</evidence>
<reference evidence="10 11" key="1">
    <citation type="submission" date="2019-02" db="EMBL/GenBank/DDBJ databases">
        <title>Deep-cultivation of Planctomycetes and their phenomic and genomic characterization uncovers novel biology.</title>
        <authorList>
            <person name="Wiegand S."/>
            <person name="Jogler M."/>
            <person name="Boedeker C."/>
            <person name="Pinto D."/>
            <person name="Vollmers J."/>
            <person name="Rivas-Marin E."/>
            <person name="Kohn T."/>
            <person name="Peeters S.H."/>
            <person name="Heuer A."/>
            <person name="Rast P."/>
            <person name="Oberbeckmann S."/>
            <person name="Bunk B."/>
            <person name="Jeske O."/>
            <person name="Meyerdierks A."/>
            <person name="Storesund J.E."/>
            <person name="Kallscheuer N."/>
            <person name="Luecker S."/>
            <person name="Lage O.M."/>
            <person name="Pohl T."/>
            <person name="Merkel B.J."/>
            <person name="Hornburger P."/>
            <person name="Mueller R.-W."/>
            <person name="Bruemmer F."/>
            <person name="Labrenz M."/>
            <person name="Spormann A.M."/>
            <person name="Op Den Camp H."/>
            <person name="Overmann J."/>
            <person name="Amann R."/>
            <person name="Jetten M.S.M."/>
            <person name="Mascher T."/>
            <person name="Medema M.H."/>
            <person name="Devos D.P."/>
            <person name="Kaster A.-K."/>
            <person name="Ovreas L."/>
            <person name="Rohde M."/>
            <person name="Galperin M.Y."/>
            <person name="Jogler C."/>
        </authorList>
    </citation>
    <scope>NUCLEOTIDE SEQUENCE [LARGE SCALE GENOMIC DNA]</scope>
    <source>
        <strain evidence="10 11">Pla108</strain>
    </source>
</reference>
<dbReference type="RefSeq" id="WP_146444967.1">
    <property type="nucleotide sequence ID" value="NZ_SJPR01000002.1"/>
</dbReference>
<evidence type="ECO:0000256" key="3">
    <source>
        <dbReference type="ARBA" id="ARBA00022553"/>
    </source>
</evidence>
<dbReference type="InterPro" id="IPR003594">
    <property type="entry name" value="HATPase_dom"/>
</dbReference>
<feature type="domain" description="PAS" evidence="9">
    <location>
        <begin position="267"/>
        <end position="298"/>
    </location>
</feature>
<evidence type="ECO:0000259" key="9">
    <source>
        <dbReference type="PROSITE" id="PS50112"/>
    </source>
</evidence>
<dbReference type="Gene3D" id="3.30.450.20">
    <property type="entry name" value="PAS domain"/>
    <property type="match status" value="1"/>
</dbReference>
<dbReference type="Gene3D" id="1.10.287.130">
    <property type="match status" value="1"/>
</dbReference>
<dbReference type="PRINTS" id="PR00344">
    <property type="entry name" value="BCTRLSENSOR"/>
</dbReference>
<dbReference type="PROSITE" id="PS50109">
    <property type="entry name" value="HIS_KIN"/>
    <property type="match status" value="1"/>
</dbReference>
<dbReference type="InterPro" id="IPR036097">
    <property type="entry name" value="HisK_dim/P_sf"/>
</dbReference>
<evidence type="ECO:0000313" key="10">
    <source>
        <dbReference type="EMBL" id="TWT98083.1"/>
    </source>
</evidence>
<dbReference type="SUPFAM" id="SSF55874">
    <property type="entry name" value="ATPase domain of HSP90 chaperone/DNA topoisomerase II/histidine kinase"/>
    <property type="match status" value="1"/>
</dbReference>
<dbReference type="CDD" id="cd00130">
    <property type="entry name" value="PAS"/>
    <property type="match status" value="1"/>
</dbReference>
<keyword evidence="6" id="KW-0902">Two-component regulatory system</keyword>
<dbReference type="SUPFAM" id="SSF47384">
    <property type="entry name" value="Homodimeric domain of signal transducing histidine kinase"/>
    <property type="match status" value="1"/>
</dbReference>
<keyword evidence="4 10" id="KW-0808">Transferase</keyword>
<organism evidence="10 11">
    <name type="scientific">Botrimarina colliarenosi</name>
    <dbReference type="NCBI Taxonomy" id="2528001"/>
    <lineage>
        <taxon>Bacteria</taxon>
        <taxon>Pseudomonadati</taxon>
        <taxon>Planctomycetota</taxon>
        <taxon>Planctomycetia</taxon>
        <taxon>Pirellulales</taxon>
        <taxon>Lacipirellulaceae</taxon>
        <taxon>Botrimarina</taxon>
    </lineage>
</organism>
<dbReference type="EC" id="2.7.13.3" evidence="2"/>
<dbReference type="PANTHER" id="PTHR43711:SF1">
    <property type="entry name" value="HISTIDINE KINASE 1"/>
    <property type="match status" value="1"/>
</dbReference>
<feature type="domain" description="Histidine kinase" evidence="8">
    <location>
        <begin position="385"/>
        <end position="602"/>
    </location>
</feature>
<keyword evidence="5" id="KW-0418">Kinase</keyword>
<dbReference type="InterPro" id="IPR005467">
    <property type="entry name" value="His_kinase_dom"/>
</dbReference>
<evidence type="ECO:0000256" key="6">
    <source>
        <dbReference type="ARBA" id="ARBA00023012"/>
    </source>
</evidence>
<dbReference type="InterPro" id="IPR003661">
    <property type="entry name" value="HisK_dim/P_dom"/>
</dbReference>
<evidence type="ECO:0000256" key="5">
    <source>
        <dbReference type="ARBA" id="ARBA00022777"/>
    </source>
</evidence>
<dbReference type="Gene3D" id="3.30.565.10">
    <property type="entry name" value="Histidine kinase-like ATPase, C-terminal domain"/>
    <property type="match status" value="1"/>
</dbReference>
<dbReference type="CDD" id="cd00082">
    <property type="entry name" value="HisKA"/>
    <property type="match status" value="1"/>
</dbReference>
<dbReference type="PROSITE" id="PS50112">
    <property type="entry name" value="PAS"/>
    <property type="match status" value="1"/>
</dbReference>
<evidence type="ECO:0000313" key="11">
    <source>
        <dbReference type="Proteomes" id="UP000317421"/>
    </source>
</evidence>
<dbReference type="Proteomes" id="UP000317421">
    <property type="component" value="Unassembled WGS sequence"/>
</dbReference>
<proteinExistence type="predicted"/>
<dbReference type="SUPFAM" id="SSF55785">
    <property type="entry name" value="PYP-like sensor domain (PAS domain)"/>
    <property type="match status" value="1"/>
</dbReference>
<dbReference type="FunFam" id="1.10.287.130:FF:000001">
    <property type="entry name" value="Two-component sensor histidine kinase"/>
    <property type="match status" value="1"/>
</dbReference>
<dbReference type="InterPro" id="IPR050736">
    <property type="entry name" value="Sensor_HK_Regulatory"/>
</dbReference>
<dbReference type="GO" id="GO:0000155">
    <property type="term" value="F:phosphorelay sensor kinase activity"/>
    <property type="evidence" value="ECO:0007669"/>
    <property type="project" value="InterPro"/>
</dbReference>
<keyword evidence="7" id="KW-0472">Membrane</keyword>
<evidence type="ECO:0000256" key="2">
    <source>
        <dbReference type="ARBA" id="ARBA00012438"/>
    </source>
</evidence>
<dbReference type="EMBL" id="SJPR01000002">
    <property type="protein sequence ID" value="TWT98083.1"/>
    <property type="molecule type" value="Genomic_DNA"/>
</dbReference>
<keyword evidence="11" id="KW-1185">Reference proteome</keyword>
<evidence type="ECO:0000259" key="8">
    <source>
        <dbReference type="PROSITE" id="PS50109"/>
    </source>
</evidence>
<dbReference type="Pfam" id="PF02518">
    <property type="entry name" value="HATPase_c"/>
    <property type="match status" value="1"/>
</dbReference>
<dbReference type="Pfam" id="PF00512">
    <property type="entry name" value="HisKA"/>
    <property type="match status" value="1"/>
</dbReference>
<sequence length="602" mass="64178">MLTSTNQLGFPRRVVALYLLFCLSAVLLLSTGAVMAVDSLLKAQAAGDALSQVGRLAAAIEIDLVTTGGEKTQALVENARKEGRLTWCAVVAPDGRYLAHSDPTLLGAIEIEPIGSQLRWGAIDGVRYSDENGLIVNAYRAPLSTNNEPVGSLVMAVAVPGWKGVVKNLAEHAPLAIVGPLGVILLGGWWLRRTTRPLADIERGLSAIARQPYDDSPRCEAIAPSSLAAIGWNRIAQAMPSNLVDQSDEATQAKLRVLAGNAGGKQRAAIESLSEGIAITDAEGRIDFANRAVAALLGSDDEIEGVSIDELLAGLASTKENPLAGSSRDAEVVSELQVATGSGDRMLRLARAPLGGDASTGHVWSLRDITQQKLTDASRDQFIDTATHELRTPLANIKAYAETLAMGDMIDIEEQKEFCNTINAEATRLARFVDDLLSISSLEVGSLGIQRTTVDVRRLLDEAADKIRPTIKQRGMTFEVKLSEKLGEARLDKDKVSGMVVNLLGNAAKYTPEGGTVTLTAVREDEQLKIEVRDTGVGIAADEAEKVFEKFFRSANPAVQDQVGTGLGLPLAREIARLHRGELTLASKLGEGCTFTALLPLQ</sequence>
<protein>
    <recommendedName>
        <fullName evidence="2">histidine kinase</fullName>
        <ecNumber evidence="2">2.7.13.3</ecNumber>
    </recommendedName>
</protein>
<gene>
    <name evidence="10" type="primary">kinB</name>
    <name evidence="10" type="ORF">Pla108_22400</name>
</gene>
<accession>A0A5C6AIL4</accession>
<dbReference type="Pfam" id="PF13188">
    <property type="entry name" value="PAS_8"/>
    <property type="match status" value="1"/>
</dbReference>
<dbReference type="SMART" id="SM00388">
    <property type="entry name" value="HisKA"/>
    <property type="match status" value="1"/>
</dbReference>